<dbReference type="Proteomes" id="UP000309997">
    <property type="component" value="Unassembled WGS sequence"/>
</dbReference>
<evidence type="ECO:0000313" key="2">
    <source>
        <dbReference type="Proteomes" id="UP000309997"/>
    </source>
</evidence>
<evidence type="ECO:0000313" key="1">
    <source>
        <dbReference type="EMBL" id="KAL3604559.1"/>
    </source>
</evidence>
<protein>
    <submittedName>
        <fullName evidence="1">Uncharacterized protein</fullName>
    </submittedName>
</protein>
<organism evidence="1 2">
    <name type="scientific">Populus alba</name>
    <name type="common">White poplar</name>
    <dbReference type="NCBI Taxonomy" id="43335"/>
    <lineage>
        <taxon>Eukaryota</taxon>
        <taxon>Viridiplantae</taxon>
        <taxon>Streptophyta</taxon>
        <taxon>Embryophyta</taxon>
        <taxon>Tracheophyta</taxon>
        <taxon>Spermatophyta</taxon>
        <taxon>Magnoliopsida</taxon>
        <taxon>eudicotyledons</taxon>
        <taxon>Gunneridae</taxon>
        <taxon>Pentapetalae</taxon>
        <taxon>rosids</taxon>
        <taxon>fabids</taxon>
        <taxon>Malpighiales</taxon>
        <taxon>Salicaceae</taxon>
        <taxon>Saliceae</taxon>
        <taxon>Populus</taxon>
    </lineage>
</organism>
<comment type="caution">
    <text evidence="1">The sequence shown here is derived from an EMBL/GenBank/DDBJ whole genome shotgun (WGS) entry which is preliminary data.</text>
</comment>
<proteinExistence type="predicted"/>
<sequence>MGGCWSLVLALAHGGVACGGVGRSNGSPWWNIVFQGWGRAGLHYCFYGWDWSLWRRVQDEAPLELVVWHSYWQRGWYSQGGAAAVMCFTGEGAEVVEVLGCCWSQHREDDVVGRKNSVGSGEKIAVGNAACWTMGDVADGR</sequence>
<gene>
    <name evidence="1" type="ORF">D5086_005418</name>
</gene>
<accession>A0ACC4CVA0</accession>
<keyword evidence="2" id="KW-1185">Reference proteome</keyword>
<name>A0ACC4CVA0_POPAL</name>
<dbReference type="EMBL" id="RCHU02000002">
    <property type="protein sequence ID" value="KAL3604559.1"/>
    <property type="molecule type" value="Genomic_DNA"/>
</dbReference>
<reference evidence="1 2" key="1">
    <citation type="journal article" date="2024" name="Plant Biotechnol. J.">
        <title>Genome and CRISPR/Cas9 system of a widespread forest tree (Populus alba) in the world.</title>
        <authorList>
            <person name="Liu Y.J."/>
            <person name="Jiang P.F."/>
            <person name="Han X.M."/>
            <person name="Li X.Y."/>
            <person name="Wang H.M."/>
            <person name="Wang Y.J."/>
            <person name="Wang X.X."/>
            <person name="Zeng Q.Y."/>
        </authorList>
    </citation>
    <scope>NUCLEOTIDE SEQUENCE [LARGE SCALE GENOMIC DNA]</scope>
    <source>
        <strain evidence="2">cv. PAL-ZL1</strain>
    </source>
</reference>